<dbReference type="Pfam" id="PF02743">
    <property type="entry name" value="dCache_1"/>
    <property type="match status" value="1"/>
</dbReference>
<dbReference type="Pfam" id="PF00990">
    <property type="entry name" value="GGDEF"/>
    <property type="match status" value="1"/>
</dbReference>
<dbReference type="SUPFAM" id="SSF103190">
    <property type="entry name" value="Sensory domain-like"/>
    <property type="match status" value="2"/>
</dbReference>
<dbReference type="InterPro" id="IPR050469">
    <property type="entry name" value="Diguanylate_Cyclase"/>
</dbReference>
<dbReference type="SUPFAM" id="SSF55073">
    <property type="entry name" value="Nucleotide cyclase"/>
    <property type="match status" value="1"/>
</dbReference>
<dbReference type="EMBL" id="JACEMT010000033">
    <property type="protein sequence ID" value="MBA4501203.1"/>
    <property type="molecule type" value="Genomic_DNA"/>
</dbReference>
<reference evidence="10 11" key="1">
    <citation type="submission" date="2020-07" db="EMBL/GenBank/DDBJ databases">
        <title>Bacterium isolated from marien macroalgae.</title>
        <authorList>
            <person name="Zhu K."/>
            <person name="Lu D."/>
            <person name="Du Z."/>
        </authorList>
    </citation>
    <scope>NUCLEOTIDE SEQUENCE [LARGE SCALE GENOMIC DNA]</scope>
    <source>
        <strain evidence="10 11">3-1745</strain>
    </source>
</reference>
<evidence type="ECO:0000256" key="2">
    <source>
        <dbReference type="ARBA" id="ARBA00004651"/>
    </source>
</evidence>
<sequence length="548" mass="61285">MIHLPDRSLRYREAPPSSSGIVCNVFIKQFFRLDLRRLILLLAFSTAAITLINGLNASYQVQRQLLIDQTLESNQVYASKLATSTENFLRSAQQQFAFGAAELSPLMDNQELLSHTADRLRRQTDSFNSIIIVDHTGHVLATSPETLKILGEQLASPGAQQALELKKPLISAPYISVSNNLLVFISHPIFSPTGEYLGYLGGSLYLKERSILNELLGIHYYEDGSYLYAVDQNRRLLYHPDATRIGQQVDNNPVIEDVISGHEGTQLVKNSAGIDMLAGYAPIKIANWGVVAQRPLEATLAPLDSQMRAVIDHILPLGLITLLLIWWLARLISRPLWQLADNAQNMDEPLTPARIQGIRSWYFESAELKQAMLVGVNLLHTRLGQLKTEAQTDALTGLLNRRGTEMALQLLQRNATPFSILALDIDHFKRVNDTYGHDCGDRVLQSLARLMQTSTRKSDYHCRVGGEEFLILLPETPLYTAREMAERLRLCVAGAQMPEAGHIQISIGIAEWSTPEDDPTDSLKHADQALYQAKRNGRNRCEVYDTSP</sequence>
<evidence type="ECO:0000313" key="11">
    <source>
        <dbReference type="Proteomes" id="UP000538931"/>
    </source>
</evidence>
<dbReference type="CDD" id="cd01949">
    <property type="entry name" value="GGDEF"/>
    <property type="match status" value="1"/>
</dbReference>
<dbReference type="InterPro" id="IPR033479">
    <property type="entry name" value="dCache_1"/>
</dbReference>
<dbReference type="NCBIfam" id="TIGR00254">
    <property type="entry name" value="GGDEF"/>
    <property type="match status" value="1"/>
</dbReference>
<organism evidence="10 11">
    <name type="scientific">Marinobacterium marinum</name>
    <dbReference type="NCBI Taxonomy" id="2756129"/>
    <lineage>
        <taxon>Bacteria</taxon>
        <taxon>Pseudomonadati</taxon>
        <taxon>Pseudomonadota</taxon>
        <taxon>Gammaproteobacteria</taxon>
        <taxon>Oceanospirillales</taxon>
        <taxon>Oceanospirillaceae</taxon>
        <taxon>Marinobacterium</taxon>
    </lineage>
</organism>
<dbReference type="InterPro" id="IPR043128">
    <property type="entry name" value="Rev_trsase/Diguanyl_cyclase"/>
</dbReference>
<evidence type="ECO:0000256" key="8">
    <source>
        <dbReference type="SAM" id="Phobius"/>
    </source>
</evidence>
<keyword evidence="5 8" id="KW-0812">Transmembrane</keyword>
<feature type="transmembrane region" description="Helical" evidence="8">
    <location>
        <begin position="38"/>
        <end position="59"/>
    </location>
</feature>
<dbReference type="GO" id="GO:0043709">
    <property type="term" value="P:cell adhesion involved in single-species biofilm formation"/>
    <property type="evidence" value="ECO:0007669"/>
    <property type="project" value="TreeGrafter"/>
</dbReference>
<evidence type="ECO:0000256" key="4">
    <source>
        <dbReference type="ARBA" id="ARBA00022475"/>
    </source>
</evidence>
<dbReference type="InterPro" id="IPR029787">
    <property type="entry name" value="Nucleotide_cyclase"/>
</dbReference>
<gene>
    <name evidence="10" type="ORF">H1S06_02310</name>
</gene>
<proteinExistence type="predicted"/>
<dbReference type="GO" id="GO:0052621">
    <property type="term" value="F:diguanylate cyclase activity"/>
    <property type="evidence" value="ECO:0007669"/>
    <property type="project" value="UniProtKB-EC"/>
</dbReference>
<evidence type="ECO:0000256" key="6">
    <source>
        <dbReference type="ARBA" id="ARBA00022989"/>
    </source>
</evidence>
<comment type="subcellular location">
    <subcellularLocation>
        <location evidence="2">Cell membrane</location>
        <topology evidence="2">Multi-pass membrane protein</topology>
    </subcellularLocation>
</comment>
<keyword evidence="6 8" id="KW-1133">Transmembrane helix</keyword>
<dbReference type="PANTHER" id="PTHR45138">
    <property type="entry name" value="REGULATORY COMPONENTS OF SENSORY TRANSDUCTION SYSTEM"/>
    <property type="match status" value="1"/>
</dbReference>
<dbReference type="FunFam" id="3.30.70.270:FF:000001">
    <property type="entry name" value="Diguanylate cyclase domain protein"/>
    <property type="match status" value="1"/>
</dbReference>
<dbReference type="CDD" id="cd12912">
    <property type="entry name" value="PDC2_MCP_like"/>
    <property type="match status" value="1"/>
</dbReference>
<evidence type="ECO:0000256" key="1">
    <source>
        <dbReference type="ARBA" id="ARBA00001946"/>
    </source>
</evidence>
<dbReference type="GO" id="GO:1902201">
    <property type="term" value="P:negative regulation of bacterial-type flagellum-dependent cell motility"/>
    <property type="evidence" value="ECO:0007669"/>
    <property type="project" value="TreeGrafter"/>
</dbReference>
<dbReference type="InterPro" id="IPR029151">
    <property type="entry name" value="Sensor-like_sf"/>
</dbReference>
<feature type="domain" description="GGDEF" evidence="9">
    <location>
        <begin position="416"/>
        <end position="546"/>
    </location>
</feature>
<evidence type="ECO:0000256" key="5">
    <source>
        <dbReference type="ARBA" id="ARBA00022692"/>
    </source>
</evidence>
<dbReference type="AlphaFoldDB" id="A0A7W1WW25"/>
<dbReference type="PANTHER" id="PTHR45138:SF24">
    <property type="entry name" value="DIGUANYLATE CYCLASE DGCC-RELATED"/>
    <property type="match status" value="1"/>
</dbReference>
<keyword evidence="11" id="KW-1185">Reference proteome</keyword>
<dbReference type="GO" id="GO:0005886">
    <property type="term" value="C:plasma membrane"/>
    <property type="evidence" value="ECO:0007669"/>
    <property type="project" value="UniProtKB-SubCell"/>
</dbReference>
<accession>A0A7W1WW25</accession>
<comment type="cofactor">
    <cofactor evidence="1">
        <name>Mg(2+)</name>
        <dbReference type="ChEBI" id="CHEBI:18420"/>
    </cofactor>
</comment>
<dbReference type="SMART" id="SM00267">
    <property type="entry name" value="GGDEF"/>
    <property type="match status" value="1"/>
</dbReference>
<dbReference type="Gene3D" id="3.30.450.20">
    <property type="entry name" value="PAS domain"/>
    <property type="match status" value="1"/>
</dbReference>
<dbReference type="CDD" id="cd18773">
    <property type="entry name" value="PDC1_HK_sensor"/>
    <property type="match status" value="1"/>
</dbReference>
<evidence type="ECO:0000256" key="3">
    <source>
        <dbReference type="ARBA" id="ARBA00012528"/>
    </source>
</evidence>
<evidence type="ECO:0000256" key="7">
    <source>
        <dbReference type="ARBA" id="ARBA00023136"/>
    </source>
</evidence>
<dbReference type="Gene3D" id="3.30.70.270">
    <property type="match status" value="1"/>
</dbReference>
<protein>
    <recommendedName>
        <fullName evidence="3">diguanylate cyclase</fullName>
        <ecNumber evidence="3">2.7.7.65</ecNumber>
    </recommendedName>
</protein>
<dbReference type="InterPro" id="IPR000160">
    <property type="entry name" value="GGDEF_dom"/>
</dbReference>
<dbReference type="PROSITE" id="PS50887">
    <property type="entry name" value="GGDEF"/>
    <property type="match status" value="1"/>
</dbReference>
<comment type="caution">
    <text evidence="10">The sequence shown here is derived from an EMBL/GenBank/DDBJ whole genome shotgun (WGS) entry which is preliminary data.</text>
</comment>
<keyword evidence="7 8" id="KW-0472">Membrane</keyword>
<evidence type="ECO:0000259" key="9">
    <source>
        <dbReference type="PROSITE" id="PS50887"/>
    </source>
</evidence>
<dbReference type="Proteomes" id="UP000538931">
    <property type="component" value="Unassembled WGS sequence"/>
</dbReference>
<evidence type="ECO:0000313" key="10">
    <source>
        <dbReference type="EMBL" id="MBA4501203.1"/>
    </source>
</evidence>
<dbReference type="EC" id="2.7.7.65" evidence="3"/>
<name>A0A7W1WW25_9GAMM</name>
<keyword evidence="4" id="KW-1003">Cell membrane</keyword>